<evidence type="ECO:0000259" key="12">
    <source>
        <dbReference type="Pfam" id="PF13609"/>
    </source>
</evidence>
<keyword evidence="5" id="KW-0812">Transmembrane</keyword>
<dbReference type="RefSeq" id="WP_158958133.1">
    <property type="nucleotide sequence ID" value="NZ_CP046916.1"/>
</dbReference>
<dbReference type="AlphaFoldDB" id="A0A7Z2JKM8"/>
<comment type="subunit">
    <text evidence="2">Homotrimer.</text>
</comment>
<dbReference type="InterPro" id="IPR033900">
    <property type="entry name" value="Gram_neg_porin_domain"/>
</dbReference>
<dbReference type="InterPro" id="IPR050298">
    <property type="entry name" value="Gram-neg_bact_OMP"/>
</dbReference>
<evidence type="ECO:0000256" key="2">
    <source>
        <dbReference type="ARBA" id="ARBA00011233"/>
    </source>
</evidence>
<proteinExistence type="predicted"/>
<dbReference type="Proteomes" id="UP000433577">
    <property type="component" value="Chromosome 4"/>
</dbReference>
<organism evidence="13 14">
    <name type="scientific">Paraburkholderia acidisoli</name>
    <dbReference type="NCBI Taxonomy" id="2571748"/>
    <lineage>
        <taxon>Bacteria</taxon>
        <taxon>Pseudomonadati</taxon>
        <taxon>Pseudomonadota</taxon>
        <taxon>Betaproteobacteria</taxon>
        <taxon>Burkholderiales</taxon>
        <taxon>Burkholderiaceae</taxon>
        <taxon>Paraburkholderia</taxon>
    </lineage>
</organism>
<evidence type="ECO:0000256" key="6">
    <source>
        <dbReference type="ARBA" id="ARBA00022729"/>
    </source>
</evidence>
<comment type="subcellular location">
    <subcellularLocation>
        <location evidence="1">Cell outer membrane</location>
        <topology evidence="1">Multi-pass membrane protein</topology>
    </subcellularLocation>
</comment>
<sequence>MKNLEWRMGWRVGWYCGALTLCALACTAHAQSSVTFAGNVDGGIRYVSNGKGSYATMSSNGLYTANRLDFLGREDLGGGWDTHFQLEMGFNTGTGALDNTSGLLFNRMSFVGVNSPYGTLDLGRQYTLGHDVLYDFDPFNFGYPTILPLSPAVDGTHFSNDIKFHGQYGPLKVGAEEALGGVAGDFNAGTAHGVGATYKIGFFNVGATYIHRTVLVGTAYQPDDYVAGGTELRFGTLRFAGGYMGEQTANPAPTHSTRTENYWGGVTWDVAYDTRLGAGYYVTNIPTAQGRKNLALLSAAYLLSKRTRLYLESDYTTYHGSYITNTTLNSAHASHQLAISVGINTLF</sequence>
<dbReference type="GO" id="GO:0015288">
    <property type="term" value="F:porin activity"/>
    <property type="evidence" value="ECO:0007669"/>
    <property type="project" value="UniProtKB-KW"/>
</dbReference>
<dbReference type="GO" id="GO:0046930">
    <property type="term" value="C:pore complex"/>
    <property type="evidence" value="ECO:0007669"/>
    <property type="project" value="UniProtKB-KW"/>
</dbReference>
<keyword evidence="14" id="KW-1185">Reference proteome</keyword>
<dbReference type="Gene3D" id="2.40.160.10">
    <property type="entry name" value="Porin"/>
    <property type="match status" value="1"/>
</dbReference>
<evidence type="ECO:0000313" key="13">
    <source>
        <dbReference type="EMBL" id="QGZ66620.1"/>
    </source>
</evidence>
<dbReference type="Pfam" id="PF13609">
    <property type="entry name" value="Porin_4"/>
    <property type="match status" value="1"/>
</dbReference>
<keyword evidence="7" id="KW-0406">Ion transport</keyword>
<keyword evidence="10" id="KW-0998">Cell outer membrane</keyword>
<dbReference type="CDD" id="cd00342">
    <property type="entry name" value="gram_neg_porins"/>
    <property type="match status" value="1"/>
</dbReference>
<feature type="chain" id="PRO_5031509654" evidence="11">
    <location>
        <begin position="31"/>
        <end position="347"/>
    </location>
</feature>
<keyword evidence="6 11" id="KW-0732">Signal</keyword>
<feature type="domain" description="Porin" evidence="12">
    <location>
        <begin position="19"/>
        <end position="318"/>
    </location>
</feature>
<dbReference type="EMBL" id="CP046916">
    <property type="protein sequence ID" value="QGZ66620.1"/>
    <property type="molecule type" value="Genomic_DNA"/>
</dbReference>
<dbReference type="GO" id="GO:0006811">
    <property type="term" value="P:monoatomic ion transport"/>
    <property type="evidence" value="ECO:0007669"/>
    <property type="project" value="UniProtKB-KW"/>
</dbReference>
<evidence type="ECO:0000313" key="14">
    <source>
        <dbReference type="Proteomes" id="UP000433577"/>
    </source>
</evidence>
<reference evidence="13 14" key="1">
    <citation type="submission" date="2019-12" db="EMBL/GenBank/DDBJ databases">
        <title>Paraburkholderia acidiphila 7Q-K02 sp. nov and Paraburkholderia acidisoli DHF22 sp. nov., two strains isolated from forest soil.</title>
        <authorList>
            <person name="Gao Z."/>
            <person name="Qiu L."/>
        </authorList>
    </citation>
    <scope>NUCLEOTIDE SEQUENCE [LARGE SCALE GENOMIC DNA]</scope>
    <source>
        <strain evidence="13 14">DHF22</strain>
    </source>
</reference>
<evidence type="ECO:0000256" key="1">
    <source>
        <dbReference type="ARBA" id="ARBA00004571"/>
    </source>
</evidence>
<gene>
    <name evidence="13" type="ORF">FAZ98_33235</name>
</gene>
<evidence type="ECO:0000256" key="3">
    <source>
        <dbReference type="ARBA" id="ARBA00022448"/>
    </source>
</evidence>
<dbReference type="OrthoDB" id="8982743at2"/>
<keyword evidence="3" id="KW-0813">Transport</keyword>
<feature type="signal peptide" evidence="11">
    <location>
        <begin position="1"/>
        <end position="30"/>
    </location>
</feature>
<dbReference type="InterPro" id="IPR023614">
    <property type="entry name" value="Porin_dom_sf"/>
</dbReference>
<dbReference type="GO" id="GO:0009279">
    <property type="term" value="C:cell outer membrane"/>
    <property type="evidence" value="ECO:0007669"/>
    <property type="project" value="UniProtKB-SubCell"/>
</dbReference>
<evidence type="ECO:0000256" key="10">
    <source>
        <dbReference type="ARBA" id="ARBA00023237"/>
    </source>
</evidence>
<protein>
    <submittedName>
        <fullName evidence="13">Porin</fullName>
    </submittedName>
</protein>
<evidence type="ECO:0000256" key="7">
    <source>
        <dbReference type="ARBA" id="ARBA00023065"/>
    </source>
</evidence>
<evidence type="ECO:0000256" key="9">
    <source>
        <dbReference type="ARBA" id="ARBA00023136"/>
    </source>
</evidence>
<accession>A0A7Z2JKM8</accession>
<dbReference type="PANTHER" id="PTHR34501">
    <property type="entry name" value="PROTEIN YDDL-RELATED"/>
    <property type="match status" value="1"/>
</dbReference>
<keyword evidence="4" id="KW-1134">Transmembrane beta strand</keyword>
<dbReference type="KEGG" id="pacs:FAZ98_33235"/>
<evidence type="ECO:0000256" key="4">
    <source>
        <dbReference type="ARBA" id="ARBA00022452"/>
    </source>
</evidence>
<keyword evidence="9" id="KW-0472">Membrane</keyword>
<dbReference type="PANTHER" id="PTHR34501:SF9">
    <property type="entry name" value="MAJOR OUTER MEMBRANE PROTEIN P.IA"/>
    <property type="match status" value="1"/>
</dbReference>
<evidence type="ECO:0000256" key="5">
    <source>
        <dbReference type="ARBA" id="ARBA00022692"/>
    </source>
</evidence>
<dbReference type="SUPFAM" id="SSF56935">
    <property type="entry name" value="Porins"/>
    <property type="match status" value="1"/>
</dbReference>
<evidence type="ECO:0000256" key="8">
    <source>
        <dbReference type="ARBA" id="ARBA00023114"/>
    </source>
</evidence>
<evidence type="ECO:0000256" key="11">
    <source>
        <dbReference type="SAM" id="SignalP"/>
    </source>
</evidence>
<name>A0A7Z2JKM8_9BURK</name>
<keyword evidence="8" id="KW-0626">Porin</keyword>